<sequence>MDFFSRFPRILFALVTLTACELSTKLGNLSDSATDGTTAATTDATATDSAASTDTTLEPELTSTTKFDPSETTFVETTNAVTTSVETTQSSDTETPVACDGLDEATCEAVGNCMSHHGVAFEFPGCSPGLVYLGCSDPQDCTDDEMVVCKDGTDEAYKLESGCHPAGYSQCEPPTIAFCDSCESLSEAECLDEPIECQPIYGAPHIDGDGETCADYQNQEFLRCIANGGECRPVVPVICEDGNPGQAWDSPSGCIPAGYSECGEAVPACMGA</sequence>
<dbReference type="Proteomes" id="UP000199400">
    <property type="component" value="Unassembled WGS sequence"/>
</dbReference>
<proteinExistence type="predicted"/>
<evidence type="ECO:0000313" key="3">
    <source>
        <dbReference type="Proteomes" id="UP000199400"/>
    </source>
</evidence>
<gene>
    <name evidence="2" type="ORF">SAMN02745121_05153</name>
</gene>
<evidence type="ECO:0000313" key="2">
    <source>
        <dbReference type="EMBL" id="SFE67924.1"/>
    </source>
</evidence>
<dbReference type="RefSeq" id="WP_096326615.1">
    <property type="nucleotide sequence ID" value="NZ_FOMX01000017.1"/>
</dbReference>
<feature type="compositionally biased region" description="Low complexity" evidence="1">
    <location>
        <begin position="31"/>
        <end position="56"/>
    </location>
</feature>
<accession>A0A1I2CI31</accession>
<dbReference type="EMBL" id="FOMX01000017">
    <property type="protein sequence ID" value="SFE67924.1"/>
    <property type="molecule type" value="Genomic_DNA"/>
</dbReference>
<protein>
    <submittedName>
        <fullName evidence="2">Uncharacterized protein</fullName>
    </submittedName>
</protein>
<dbReference type="AlphaFoldDB" id="A0A1I2CI31"/>
<feature type="region of interest" description="Disordered" evidence="1">
    <location>
        <begin position="31"/>
        <end position="70"/>
    </location>
</feature>
<dbReference type="PROSITE" id="PS51257">
    <property type="entry name" value="PROKAR_LIPOPROTEIN"/>
    <property type="match status" value="1"/>
</dbReference>
<reference evidence="3" key="1">
    <citation type="submission" date="2016-10" db="EMBL/GenBank/DDBJ databases">
        <authorList>
            <person name="Varghese N."/>
            <person name="Submissions S."/>
        </authorList>
    </citation>
    <scope>NUCLEOTIDE SEQUENCE [LARGE SCALE GENOMIC DNA]</scope>
    <source>
        <strain evidence="3">ATCC 25963</strain>
    </source>
</reference>
<keyword evidence="3" id="KW-1185">Reference proteome</keyword>
<organism evidence="2 3">
    <name type="scientific">Nannocystis exedens</name>
    <dbReference type="NCBI Taxonomy" id="54"/>
    <lineage>
        <taxon>Bacteria</taxon>
        <taxon>Pseudomonadati</taxon>
        <taxon>Myxococcota</taxon>
        <taxon>Polyangia</taxon>
        <taxon>Nannocystales</taxon>
        <taxon>Nannocystaceae</taxon>
        <taxon>Nannocystis</taxon>
    </lineage>
</organism>
<evidence type="ECO:0000256" key="1">
    <source>
        <dbReference type="SAM" id="MobiDB-lite"/>
    </source>
</evidence>
<name>A0A1I2CI31_9BACT</name>